<organism evidence="1 2">
    <name type="scientific">Butyrivibrio fibrisolvens</name>
    <dbReference type="NCBI Taxonomy" id="831"/>
    <lineage>
        <taxon>Bacteria</taxon>
        <taxon>Bacillati</taxon>
        <taxon>Bacillota</taxon>
        <taxon>Clostridia</taxon>
        <taxon>Lachnospirales</taxon>
        <taxon>Lachnospiraceae</taxon>
        <taxon>Butyrivibrio</taxon>
    </lineage>
</organism>
<evidence type="ECO:0000313" key="1">
    <source>
        <dbReference type="EMBL" id="SES19497.1"/>
    </source>
</evidence>
<dbReference type="SUPFAM" id="SSF81901">
    <property type="entry name" value="HCP-like"/>
    <property type="match status" value="1"/>
</dbReference>
<dbReference type="eggNOG" id="ENOG502ZUJU">
    <property type="taxonomic scope" value="Bacteria"/>
</dbReference>
<accession>A0A1H9VE33</accession>
<name>A0A1H9VE33_BUTFI</name>
<dbReference type="Pfam" id="PF24585">
    <property type="entry name" value="YunG"/>
    <property type="match status" value="1"/>
</dbReference>
<dbReference type="AlphaFoldDB" id="A0A1H9VE33"/>
<dbReference type="InterPro" id="IPR011990">
    <property type="entry name" value="TPR-like_helical_dom_sf"/>
</dbReference>
<dbReference type="Gene3D" id="1.25.40.10">
    <property type="entry name" value="Tetratricopeptide repeat domain"/>
    <property type="match status" value="1"/>
</dbReference>
<dbReference type="InterPro" id="IPR056238">
    <property type="entry name" value="YunG-like"/>
</dbReference>
<gene>
    <name evidence="1" type="ORF">SAMN04487884_12281</name>
</gene>
<proteinExistence type="predicted"/>
<reference evidence="1 2" key="1">
    <citation type="submission" date="2016-10" db="EMBL/GenBank/DDBJ databases">
        <authorList>
            <person name="de Groot N.N."/>
        </authorList>
    </citation>
    <scope>NUCLEOTIDE SEQUENCE [LARGE SCALE GENOMIC DNA]</scope>
    <source>
        <strain evidence="1 2">AR40</strain>
    </source>
</reference>
<evidence type="ECO:0000313" key="2">
    <source>
        <dbReference type="Proteomes" id="UP000182584"/>
    </source>
</evidence>
<dbReference type="RefSeq" id="WP_074757596.1">
    <property type="nucleotide sequence ID" value="NZ_FOGJ01000022.1"/>
</dbReference>
<dbReference type="Proteomes" id="UP000182584">
    <property type="component" value="Unassembled WGS sequence"/>
</dbReference>
<dbReference type="EMBL" id="FOGJ01000022">
    <property type="protein sequence ID" value="SES19497.1"/>
    <property type="molecule type" value="Genomic_DNA"/>
</dbReference>
<protein>
    <submittedName>
        <fullName evidence="1">Uncharacterized protein</fullName>
    </submittedName>
</protein>
<sequence length="206" mass="23254">MKREFKFYGWDSCDVSPVNEDYAVIADPKEMYVILTEIWSKDTCAPRLRDGWSKENMTLGQCSITAFLVQDVFGGEVYGIPREGGNFHCYNVVDGHVFDLTSEQFGDEVLSYEGNPEQLREDHFASAEKFERYKLLKSEFDKLVQKHRQLKLIDGAARGDINAAAGLARGYFDGSFGEVNKAKAKKWASYAAKHGSIEAQELLSKL</sequence>